<feature type="non-terminal residue" evidence="1">
    <location>
        <position position="111"/>
    </location>
</feature>
<keyword evidence="2" id="KW-1185">Reference proteome</keyword>
<reference evidence="1" key="1">
    <citation type="submission" date="2023-10" db="EMBL/GenBank/DDBJ databases">
        <authorList>
            <person name="Chen Y."/>
            <person name="Shah S."/>
            <person name="Dougan E. K."/>
            <person name="Thang M."/>
            <person name="Chan C."/>
        </authorList>
    </citation>
    <scope>NUCLEOTIDE SEQUENCE [LARGE SCALE GENOMIC DNA]</scope>
</reference>
<feature type="non-terminal residue" evidence="1">
    <location>
        <position position="1"/>
    </location>
</feature>
<gene>
    <name evidence="1" type="ORF">PCOR1329_LOCUS9949</name>
</gene>
<comment type="caution">
    <text evidence="1">The sequence shown here is derived from an EMBL/GenBank/DDBJ whole genome shotgun (WGS) entry which is preliminary data.</text>
</comment>
<organism evidence="1 2">
    <name type="scientific">Prorocentrum cordatum</name>
    <dbReference type="NCBI Taxonomy" id="2364126"/>
    <lineage>
        <taxon>Eukaryota</taxon>
        <taxon>Sar</taxon>
        <taxon>Alveolata</taxon>
        <taxon>Dinophyceae</taxon>
        <taxon>Prorocentrales</taxon>
        <taxon>Prorocentraceae</taxon>
        <taxon>Prorocentrum</taxon>
    </lineage>
</organism>
<dbReference type="EMBL" id="CAUYUJ010002795">
    <property type="protein sequence ID" value="CAK0802427.1"/>
    <property type="molecule type" value="Genomic_DNA"/>
</dbReference>
<accession>A0ABN9QA34</accession>
<protein>
    <submittedName>
        <fullName evidence="1">Uncharacterized protein</fullName>
    </submittedName>
</protein>
<evidence type="ECO:0000313" key="1">
    <source>
        <dbReference type="EMBL" id="CAK0802427.1"/>
    </source>
</evidence>
<evidence type="ECO:0000313" key="2">
    <source>
        <dbReference type="Proteomes" id="UP001189429"/>
    </source>
</evidence>
<sequence>LPDATAVALAAKCQVHRWEADASGGLRIARGRRALQANIAASGQVVQLATWSGWYENSFTLNLDAAHSSRESCAVAAGLSVARLLQGSSAEQAPWSQWQRRCRQMLTRPSQ</sequence>
<dbReference type="Proteomes" id="UP001189429">
    <property type="component" value="Unassembled WGS sequence"/>
</dbReference>
<proteinExistence type="predicted"/>
<name>A0ABN9QA34_9DINO</name>